<organism evidence="2 3">
    <name type="scientific">Muribaculum intestinale</name>
    <dbReference type="NCBI Taxonomy" id="1796646"/>
    <lineage>
        <taxon>Bacteria</taxon>
        <taxon>Pseudomonadati</taxon>
        <taxon>Bacteroidota</taxon>
        <taxon>Bacteroidia</taxon>
        <taxon>Bacteroidales</taxon>
        <taxon>Muribaculaceae</taxon>
        <taxon>Muribaculum</taxon>
    </lineage>
</organism>
<name>A0A1B1S6C9_9BACT</name>
<sequence>MANVKKYRCMNVGNCKTANENKTFEIADGADKVCPDCKKDMIVEVKGGSKGLIFGGIAAGVVAAVAIGLFSTGVFSGKSDVAESVAVADTTVVVEETPVQTTDSVTVNEAEKTDTAVVVEEPAAEPQAAPATDKEVKQPAASNYLNGYALPYGLYTGPAKNGRPHGPNGDIKVTKSYTLDLHNGNSLQLNPGDKISRCKFVDGKLSSGMLERPDKTAKQINIGVN</sequence>
<dbReference type="Proteomes" id="UP000186351">
    <property type="component" value="Chromosome"/>
</dbReference>
<reference evidence="3" key="1">
    <citation type="submission" date="2016-04" db="EMBL/GenBank/DDBJ databases">
        <title>Complete Genome Sequences of Twelve Strains of a Stable Defined Moderately Diverse Mouse Microbiota 2 (sDMDMm2).</title>
        <authorList>
            <person name="Uchimura Y."/>
            <person name="Wyss M."/>
            <person name="Brugiroux S."/>
            <person name="Limenitakis J.P."/>
            <person name="Stecher B."/>
            <person name="McCoy K.D."/>
            <person name="Macpherson A.J."/>
        </authorList>
    </citation>
    <scope>NUCLEOTIDE SEQUENCE [LARGE SCALE GENOMIC DNA]</scope>
    <source>
        <strain evidence="3">YL27</strain>
    </source>
</reference>
<dbReference type="EMBL" id="CP015402">
    <property type="protein sequence ID" value="ANU62350.1"/>
    <property type="molecule type" value="Genomic_DNA"/>
</dbReference>
<dbReference type="OrthoDB" id="1100624at2"/>
<feature type="transmembrane region" description="Helical" evidence="1">
    <location>
        <begin position="51"/>
        <end position="70"/>
    </location>
</feature>
<dbReference type="KEGG" id="pary:A4V02_00370"/>
<dbReference type="AlphaFoldDB" id="A0A1B1S6C9"/>
<dbReference type="GeneID" id="65535290"/>
<evidence type="ECO:0000256" key="1">
    <source>
        <dbReference type="SAM" id="Phobius"/>
    </source>
</evidence>
<evidence type="ECO:0000313" key="2">
    <source>
        <dbReference type="EMBL" id="ANU62350.1"/>
    </source>
</evidence>
<keyword evidence="1" id="KW-0472">Membrane</keyword>
<keyword evidence="1" id="KW-1133">Transmembrane helix</keyword>
<proteinExistence type="predicted"/>
<keyword evidence="1" id="KW-0812">Transmembrane</keyword>
<protein>
    <submittedName>
        <fullName evidence="2">Uncharacterized protein</fullName>
    </submittedName>
</protein>
<evidence type="ECO:0000313" key="3">
    <source>
        <dbReference type="Proteomes" id="UP000186351"/>
    </source>
</evidence>
<dbReference type="STRING" id="1796646.A4V02_00370"/>
<gene>
    <name evidence="2" type="ORF">A4V02_00370</name>
</gene>
<dbReference type="RefSeq" id="WP_068959751.1">
    <property type="nucleotide sequence ID" value="NZ_CAJTAP010000028.1"/>
</dbReference>
<keyword evidence="3" id="KW-1185">Reference proteome</keyword>
<accession>A0A1B1S6C9</accession>